<dbReference type="EMBL" id="RJUF01000012">
    <property type="protein sequence ID" value="MCP9762621.1"/>
    <property type="molecule type" value="Genomic_DNA"/>
</dbReference>
<keyword evidence="2" id="KW-0328">Glycosyltransferase</keyword>
<dbReference type="GO" id="GO:0016757">
    <property type="term" value="F:glycosyltransferase activity"/>
    <property type="evidence" value="ECO:0007669"/>
    <property type="project" value="UniProtKB-KW"/>
</dbReference>
<organism evidence="5 6">
    <name type="scientific">Lacihabitans soyangensis</name>
    <dbReference type="NCBI Taxonomy" id="869394"/>
    <lineage>
        <taxon>Bacteria</taxon>
        <taxon>Pseudomonadati</taxon>
        <taxon>Bacteroidota</taxon>
        <taxon>Cytophagia</taxon>
        <taxon>Cytophagales</taxon>
        <taxon>Leadbetterellaceae</taxon>
        <taxon>Lacihabitans</taxon>
    </lineage>
</organism>
<dbReference type="Pfam" id="PF00535">
    <property type="entry name" value="Glycos_transf_2"/>
    <property type="match status" value="1"/>
</dbReference>
<proteinExistence type="inferred from homology"/>
<keyword evidence="3" id="KW-0808">Transferase</keyword>
<keyword evidence="6" id="KW-1185">Reference proteome</keyword>
<dbReference type="InterPro" id="IPR001173">
    <property type="entry name" value="Glyco_trans_2-like"/>
</dbReference>
<dbReference type="RefSeq" id="WP_255036394.1">
    <property type="nucleotide sequence ID" value="NZ_RJUF01000012.1"/>
</dbReference>
<dbReference type="PANTHER" id="PTHR43179:SF12">
    <property type="entry name" value="GALACTOFURANOSYLTRANSFERASE GLFT2"/>
    <property type="match status" value="1"/>
</dbReference>
<accession>A0AAE3KTX3</accession>
<dbReference type="Gene3D" id="3.90.550.10">
    <property type="entry name" value="Spore Coat Polysaccharide Biosynthesis Protein SpsA, Chain A"/>
    <property type="match status" value="1"/>
</dbReference>
<evidence type="ECO:0000313" key="6">
    <source>
        <dbReference type="Proteomes" id="UP001204144"/>
    </source>
</evidence>
<dbReference type="Proteomes" id="UP001204144">
    <property type="component" value="Unassembled WGS sequence"/>
</dbReference>
<evidence type="ECO:0000259" key="4">
    <source>
        <dbReference type="Pfam" id="PF00535"/>
    </source>
</evidence>
<sequence>MKDTAVVILNYNGLGFLKQFLPNVIENSPEADVIIIDNCSTDHSLSFLKENFPQTQVICNEVNYGFAGGYNHGLAHIQHENLVLLNSDVEVTPNWLTPILKRAAENPSIAAIQPKLLDFNKRDHFEYAGAAGGFLDKFGYAFCKGRIFDSLEKDLGQYQTPTDIFWATGASFFIKAKVFKDLGGFDERFFAHMEEIDLCWRIHNAGFTIQYESSSVVYHVGGGTLNKTNPFKTYLNFRNNLAMLYKNLPTNKLFPVIFTRLILDGISSLKFLKDGNVKDFFAVAKAHFGFYAMIPYLTKKRGGSYQAYRKLSNFSVVWRYFVKKQKTYTEICSK</sequence>
<comment type="caution">
    <text evidence="5">The sequence shown here is derived from an EMBL/GenBank/DDBJ whole genome shotgun (WGS) entry which is preliminary data.</text>
</comment>
<name>A0AAE3KTX3_9BACT</name>
<dbReference type="SUPFAM" id="SSF53448">
    <property type="entry name" value="Nucleotide-diphospho-sugar transferases"/>
    <property type="match status" value="1"/>
</dbReference>
<evidence type="ECO:0000313" key="5">
    <source>
        <dbReference type="EMBL" id="MCP9762621.1"/>
    </source>
</evidence>
<protein>
    <submittedName>
        <fullName evidence="5">Glycosyltransferase family 2 protein</fullName>
    </submittedName>
</protein>
<dbReference type="PANTHER" id="PTHR43179">
    <property type="entry name" value="RHAMNOSYLTRANSFERASE WBBL"/>
    <property type="match status" value="1"/>
</dbReference>
<evidence type="ECO:0000256" key="3">
    <source>
        <dbReference type="ARBA" id="ARBA00022679"/>
    </source>
</evidence>
<dbReference type="AlphaFoldDB" id="A0AAE3KTX3"/>
<feature type="domain" description="Glycosyltransferase 2-like" evidence="4">
    <location>
        <begin position="6"/>
        <end position="173"/>
    </location>
</feature>
<evidence type="ECO:0000256" key="1">
    <source>
        <dbReference type="ARBA" id="ARBA00006739"/>
    </source>
</evidence>
<evidence type="ECO:0000256" key="2">
    <source>
        <dbReference type="ARBA" id="ARBA00022676"/>
    </source>
</evidence>
<dbReference type="CDD" id="cd04186">
    <property type="entry name" value="GT_2_like_c"/>
    <property type="match status" value="1"/>
</dbReference>
<reference evidence="5 6" key="1">
    <citation type="submission" date="2018-11" db="EMBL/GenBank/DDBJ databases">
        <title>Novel bacteria species description.</title>
        <authorList>
            <person name="Han J.-H."/>
        </authorList>
    </citation>
    <scope>NUCLEOTIDE SEQUENCE [LARGE SCALE GENOMIC DNA]</scope>
    <source>
        <strain evidence="5 6">KCTC23259</strain>
    </source>
</reference>
<gene>
    <name evidence="5" type="ORF">EGI31_06610</name>
</gene>
<dbReference type="InterPro" id="IPR029044">
    <property type="entry name" value="Nucleotide-diphossugar_trans"/>
</dbReference>
<comment type="similarity">
    <text evidence="1">Belongs to the glycosyltransferase 2 family.</text>
</comment>